<keyword evidence="2" id="KW-1133">Transmembrane helix</keyword>
<dbReference type="AlphaFoldDB" id="A0AB35Y200"/>
<comment type="caution">
    <text evidence="3">The sequence shown here is derived from an EMBL/GenBank/DDBJ whole genome shotgun (WGS) entry which is preliminary data.</text>
</comment>
<evidence type="ECO:0000256" key="2">
    <source>
        <dbReference type="SAM" id="Phobius"/>
    </source>
</evidence>
<name>A0AB35Y200_9FIRM</name>
<organism evidence="3 4">
    <name type="scientific">Faecalibacterium taiwanense</name>
    <dbReference type="NCBI Taxonomy" id="3030638"/>
    <lineage>
        <taxon>Bacteria</taxon>
        <taxon>Bacillati</taxon>
        <taxon>Bacillota</taxon>
        <taxon>Clostridia</taxon>
        <taxon>Eubacteriales</taxon>
        <taxon>Oscillospiraceae</taxon>
        <taxon>Faecalibacterium</taxon>
    </lineage>
</organism>
<feature type="compositionally biased region" description="Basic and acidic residues" evidence="1">
    <location>
        <begin position="329"/>
        <end position="348"/>
    </location>
</feature>
<feature type="transmembrane region" description="Helical" evidence="2">
    <location>
        <begin position="256"/>
        <end position="279"/>
    </location>
</feature>
<sequence length="348" mass="39824">MANPDSSKRNFFSGDGSKELNSIPYSEAVSRMENSVAELCAQLDHSAEDGMNIDAWITLLEKYIAENSNRLYYSTISNYVFQMDELRFSDFLSNLGKVVDYADHTYHGSKDAKKKNLHRTIIKFYDHANLAHQQQVTFSNKRETLREDVKNEVNTMLEPKVSEINKEMTSQLVGLISIFTALSFIVFGGISSLENMVASLQGTLKDQQSVLPVLILAVAWAFCMMNLLFGFMYFVIRITHLSKPEDKNAKNAIQRYPIVFLCDYILIALFVLFGGMWFAKKNGVGKNIFDYLTEQNRSTWTFWGFVVLFIAVFAFAGWRLWRWYSPKAEQPKAKGTTEKESGKEKKKA</sequence>
<gene>
    <name evidence="3" type="ORF">WF787_11985</name>
</gene>
<evidence type="ECO:0000256" key="1">
    <source>
        <dbReference type="SAM" id="MobiDB-lite"/>
    </source>
</evidence>
<accession>A0AB35Y200</accession>
<evidence type="ECO:0000313" key="4">
    <source>
        <dbReference type="Proteomes" id="UP001379600"/>
    </source>
</evidence>
<keyword evidence="2" id="KW-0472">Membrane</keyword>
<feature type="transmembrane region" description="Helical" evidence="2">
    <location>
        <begin position="299"/>
        <end position="321"/>
    </location>
</feature>
<proteinExistence type="predicted"/>
<evidence type="ECO:0000313" key="3">
    <source>
        <dbReference type="EMBL" id="MEJ3691921.1"/>
    </source>
</evidence>
<dbReference type="Proteomes" id="UP001379600">
    <property type="component" value="Unassembled WGS sequence"/>
</dbReference>
<feature type="region of interest" description="Disordered" evidence="1">
    <location>
        <begin position="328"/>
        <end position="348"/>
    </location>
</feature>
<reference evidence="3 4" key="1">
    <citation type="submission" date="2024-03" db="EMBL/GenBank/DDBJ databases">
        <authorList>
            <person name="Plomp N."/>
            <person name="Harmsen H.J."/>
        </authorList>
    </citation>
    <scope>NUCLEOTIDE SEQUENCE [LARGE SCALE GENOMIC DNA]</scope>
    <source>
        <strain evidence="3 4">HTF-76H</strain>
    </source>
</reference>
<protein>
    <submittedName>
        <fullName evidence="3">Uncharacterized protein</fullName>
    </submittedName>
</protein>
<feature type="transmembrane region" description="Helical" evidence="2">
    <location>
        <begin position="213"/>
        <end position="236"/>
    </location>
</feature>
<feature type="transmembrane region" description="Helical" evidence="2">
    <location>
        <begin position="172"/>
        <end position="193"/>
    </location>
</feature>
<keyword evidence="4" id="KW-1185">Reference proteome</keyword>
<dbReference type="EMBL" id="JBBFKC010000013">
    <property type="protein sequence ID" value="MEJ3691921.1"/>
    <property type="molecule type" value="Genomic_DNA"/>
</dbReference>
<keyword evidence="2" id="KW-0812">Transmembrane</keyword>
<dbReference type="RefSeq" id="WP_337680029.1">
    <property type="nucleotide sequence ID" value="NZ_JBBFKB010000018.1"/>
</dbReference>